<keyword evidence="2" id="KW-0285">Flavoprotein</keyword>
<dbReference type="AlphaFoldDB" id="A0A5D8QEB7"/>
<dbReference type="EMBL" id="VTPS01000005">
    <property type="protein sequence ID" value="TZE82519.1"/>
    <property type="molecule type" value="Genomic_DNA"/>
</dbReference>
<gene>
    <name evidence="7" type="ORF">FWJ32_04365</name>
</gene>
<dbReference type="Gene3D" id="3.20.20.70">
    <property type="entry name" value="Aldolase class I"/>
    <property type="match status" value="1"/>
</dbReference>
<sequence length="204" mass="22417">MLADAVHRYGAKASIELAGFAFGHEMPEGKSPIDMMSQEDINNWIKLFADAAERALKAGMDMVLLHGGHGILISNFFSPLFNHRTDKYGGSIENRARGKNIFKSMVEAGGFEVYDLRIDQSVENFVEKVKEVKPDIVGLSGVLTLAIDSMKDTIDGLKEAGLRDGVKIIISENPVTRESYEYVEADAFTTNAAEGVKICKGWVK</sequence>
<dbReference type="InterPro" id="IPR036724">
    <property type="entry name" value="Cobalamin-bd_sf"/>
</dbReference>
<keyword evidence="5" id="KW-0560">Oxidoreductase</keyword>
<dbReference type="GO" id="GO:0003959">
    <property type="term" value="F:NADPH dehydrogenase activity"/>
    <property type="evidence" value="ECO:0007669"/>
    <property type="project" value="InterPro"/>
</dbReference>
<keyword evidence="4" id="KW-0521">NADP</keyword>
<dbReference type="SUPFAM" id="SSF52242">
    <property type="entry name" value="Cobalamin (vitamin B12)-binding domain"/>
    <property type="match status" value="1"/>
</dbReference>
<evidence type="ECO:0000313" key="7">
    <source>
        <dbReference type="EMBL" id="TZE82519.1"/>
    </source>
</evidence>
<dbReference type="Proteomes" id="UP000322976">
    <property type="component" value="Unassembled WGS sequence"/>
</dbReference>
<dbReference type="Pfam" id="PF00724">
    <property type="entry name" value="Oxidored_FMN"/>
    <property type="match status" value="1"/>
</dbReference>
<dbReference type="RefSeq" id="WP_149544758.1">
    <property type="nucleotide sequence ID" value="NZ_VTPS01000005.1"/>
</dbReference>
<keyword evidence="3" id="KW-0288">FMN</keyword>
<dbReference type="PROSITE" id="PS51332">
    <property type="entry name" value="B12_BINDING"/>
    <property type="match status" value="1"/>
</dbReference>
<keyword evidence="8" id="KW-1185">Reference proteome</keyword>
<feature type="domain" description="B12-binding" evidence="6">
    <location>
        <begin position="80"/>
        <end position="204"/>
    </location>
</feature>
<dbReference type="GO" id="GO:0046872">
    <property type="term" value="F:metal ion binding"/>
    <property type="evidence" value="ECO:0007669"/>
    <property type="project" value="InterPro"/>
</dbReference>
<comment type="cofactor">
    <cofactor evidence="1">
        <name>FMN</name>
        <dbReference type="ChEBI" id="CHEBI:58210"/>
    </cofactor>
</comment>
<dbReference type="GO" id="GO:0010181">
    <property type="term" value="F:FMN binding"/>
    <property type="evidence" value="ECO:0007669"/>
    <property type="project" value="InterPro"/>
</dbReference>
<organism evidence="7 8">
    <name type="scientific">Calorimonas adulescens</name>
    <dbReference type="NCBI Taxonomy" id="2606906"/>
    <lineage>
        <taxon>Bacteria</taxon>
        <taxon>Bacillati</taxon>
        <taxon>Bacillota</taxon>
        <taxon>Clostridia</taxon>
        <taxon>Thermoanaerobacterales</taxon>
        <taxon>Thermoanaerobacteraceae</taxon>
        <taxon>Calorimonas</taxon>
    </lineage>
</organism>
<name>A0A5D8QEB7_9THEO</name>
<dbReference type="GO" id="GO:0031419">
    <property type="term" value="F:cobalamin binding"/>
    <property type="evidence" value="ECO:0007669"/>
    <property type="project" value="InterPro"/>
</dbReference>
<reference evidence="7 8" key="1">
    <citation type="submission" date="2019-08" db="EMBL/GenBank/DDBJ databases">
        <title>Calorimonas adulescens gen. nov., sp. nov., an anaerobic thermophilic bacterium from Sakhalin hot spring.</title>
        <authorList>
            <person name="Khomyakova M.A."/>
            <person name="Merkel A.Y."/>
            <person name="Novikov A."/>
            <person name="Bonch-Osmolovskaya E.A."/>
            <person name="Slobodkin A.I."/>
        </authorList>
    </citation>
    <scope>NUCLEOTIDE SEQUENCE [LARGE SCALE GENOMIC DNA]</scope>
    <source>
        <strain evidence="7 8">A05MB</strain>
    </source>
</reference>
<dbReference type="GO" id="GO:0050661">
    <property type="term" value="F:NADP binding"/>
    <property type="evidence" value="ECO:0007669"/>
    <property type="project" value="InterPro"/>
</dbReference>
<protein>
    <recommendedName>
        <fullName evidence="6">B12-binding domain-containing protein</fullName>
    </recommendedName>
</protein>
<evidence type="ECO:0000256" key="3">
    <source>
        <dbReference type="ARBA" id="ARBA00022643"/>
    </source>
</evidence>
<comment type="caution">
    <text evidence="7">The sequence shown here is derived from an EMBL/GenBank/DDBJ whole genome shotgun (WGS) entry which is preliminary data.</text>
</comment>
<dbReference type="PANTHER" id="PTHR43303:SF4">
    <property type="entry name" value="NADPH DEHYDROGENASE C23G7.10C-RELATED"/>
    <property type="match status" value="1"/>
</dbReference>
<proteinExistence type="predicted"/>
<evidence type="ECO:0000256" key="2">
    <source>
        <dbReference type="ARBA" id="ARBA00022630"/>
    </source>
</evidence>
<dbReference type="InterPro" id="IPR044152">
    <property type="entry name" value="YqjM-like"/>
</dbReference>
<dbReference type="InterPro" id="IPR006158">
    <property type="entry name" value="Cobalamin-bd"/>
</dbReference>
<dbReference type="SUPFAM" id="SSF51395">
    <property type="entry name" value="FMN-linked oxidoreductases"/>
    <property type="match status" value="1"/>
</dbReference>
<evidence type="ECO:0000313" key="8">
    <source>
        <dbReference type="Proteomes" id="UP000322976"/>
    </source>
</evidence>
<evidence type="ECO:0000256" key="4">
    <source>
        <dbReference type="ARBA" id="ARBA00022857"/>
    </source>
</evidence>
<evidence type="ECO:0000259" key="6">
    <source>
        <dbReference type="PROSITE" id="PS51332"/>
    </source>
</evidence>
<evidence type="ECO:0000256" key="1">
    <source>
        <dbReference type="ARBA" id="ARBA00001917"/>
    </source>
</evidence>
<dbReference type="InterPro" id="IPR013785">
    <property type="entry name" value="Aldolase_TIM"/>
</dbReference>
<evidence type="ECO:0000256" key="5">
    <source>
        <dbReference type="ARBA" id="ARBA00023002"/>
    </source>
</evidence>
<accession>A0A5D8QEB7</accession>
<dbReference type="InterPro" id="IPR001155">
    <property type="entry name" value="OxRdtase_FMN_N"/>
</dbReference>
<dbReference type="PANTHER" id="PTHR43303">
    <property type="entry name" value="NADPH DEHYDROGENASE C23G7.10C-RELATED"/>
    <property type="match status" value="1"/>
</dbReference>